<proteinExistence type="predicted"/>
<dbReference type="NCBIfam" id="TIGR00254">
    <property type="entry name" value="GGDEF"/>
    <property type="match status" value="1"/>
</dbReference>
<dbReference type="PANTHER" id="PTHR44757:SF2">
    <property type="entry name" value="BIOFILM ARCHITECTURE MAINTENANCE PROTEIN MBAA"/>
    <property type="match status" value="1"/>
</dbReference>
<dbReference type="InterPro" id="IPR052155">
    <property type="entry name" value="Biofilm_reg_signaling"/>
</dbReference>
<sequence length="479" mass="54892">MFELAPVSLWLEDFSGVKRLMDQWRAQGVTDLRSYLMEDTQRIDSCMQQIRVLKVNRKTLSLFEANDLEHLVANLGRIFRDDMLAAHIDELMQLWEGKQLFTSSTVNYSLSGKRLDIQLNGSILPAYEHNWERVLVSIENVSERETAQRKLAASEDYARGLFEHSPVSLWVEDFSHIKALFDELRERGISDFRTFTDVHPEFVERCMQEIRIIDVNQQTLSMFASPDKPTLLRSLGEIFHDDLLPHFKEQLIDLWNGKQFHQREVVNYALTGELLHVHLQISILPGHEKNWDQILIALTDISARKKAEAYLEFLGKHDALTKLHNRAFMVDELNRLERKGPHPVTIIIGDLNGLKDANDQLGHAAGDALLRRVGEVLEKAVDKPYHAARIGGDEFAIIMPASEERDALALMDSIQELIEINNQYYSGSLLSLSMGCATSQPGERLEAVVQRADQRMYEDKREYYAGTEGQDRRHVAAKS</sequence>
<dbReference type="CDD" id="cd00130">
    <property type="entry name" value="PAS"/>
    <property type="match status" value="1"/>
</dbReference>
<dbReference type="EMBL" id="BMED01000007">
    <property type="protein sequence ID" value="GGC97616.1"/>
    <property type="molecule type" value="Genomic_DNA"/>
</dbReference>
<dbReference type="Gene3D" id="3.30.70.270">
    <property type="match status" value="1"/>
</dbReference>
<feature type="domain" description="GGDEF" evidence="1">
    <location>
        <begin position="342"/>
        <end position="478"/>
    </location>
</feature>
<name>A0A916V1W2_9BURK</name>
<dbReference type="InterPro" id="IPR000160">
    <property type="entry name" value="GGDEF_dom"/>
</dbReference>
<gene>
    <name evidence="2" type="ORF">GCM10011396_51440</name>
</gene>
<dbReference type="InterPro" id="IPR035965">
    <property type="entry name" value="PAS-like_dom_sf"/>
</dbReference>
<evidence type="ECO:0000313" key="3">
    <source>
        <dbReference type="Proteomes" id="UP000637423"/>
    </source>
</evidence>
<dbReference type="SUPFAM" id="SSF55785">
    <property type="entry name" value="PYP-like sensor domain (PAS domain)"/>
    <property type="match status" value="1"/>
</dbReference>
<evidence type="ECO:0000259" key="1">
    <source>
        <dbReference type="PROSITE" id="PS50887"/>
    </source>
</evidence>
<protein>
    <submittedName>
        <fullName evidence="2">Diguanylate cyclase</fullName>
    </submittedName>
</protein>
<reference evidence="2" key="1">
    <citation type="journal article" date="2014" name="Int. J. Syst. Evol. Microbiol.">
        <title>Complete genome sequence of Corynebacterium casei LMG S-19264T (=DSM 44701T), isolated from a smear-ripened cheese.</title>
        <authorList>
            <consortium name="US DOE Joint Genome Institute (JGI-PGF)"/>
            <person name="Walter F."/>
            <person name="Albersmeier A."/>
            <person name="Kalinowski J."/>
            <person name="Ruckert C."/>
        </authorList>
    </citation>
    <scope>NUCLEOTIDE SEQUENCE</scope>
    <source>
        <strain evidence="2">CGMCC 1.10998</strain>
    </source>
</reference>
<dbReference type="InterPro" id="IPR043128">
    <property type="entry name" value="Rev_trsase/Diguanyl_cyclase"/>
</dbReference>
<organism evidence="2 3">
    <name type="scientific">Undibacterium terreum</name>
    <dbReference type="NCBI Taxonomy" id="1224302"/>
    <lineage>
        <taxon>Bacteria</taxon>
        <taxon>Pseudomonadati</taxon>
        <taxon>Pseudomonadota</taxon>
        <taxon>Betaproteobacteria</taxon>
        <taxon>Burkholderiales</taxon>
        <taxon>Oxalobacteraceae</taxon>
        <taxon>Undibacterium</taxon>
    </lineage>
</organism>
<keyword evidence="3" id="KW-1185">Reference proteome</keyword>
<dbReference type="SMART" id="SM00267">
    <property type="entry name" value="GGDEF"/>
    <property type="match status" value="1"/>
</dbReference>
<reference evidence="2" key="2">
    <citation type="submission" date="2020-09" db="EMBL/GenBank/DDBJ databases">
        <authorList>
            <person name="Sun Q."/>
            <person name="Zhou Y."/>
        </authorList>
    </citation>
    <scope>NUCLEOTIDE SEQUENCE</scope>
    <source>
        <strain evidence="2">CGMCC 1.10998</strain>
    </source>
</reference>
<dbReference type="SUPFAM" id="SSF55073">
    <property type="entry name" value="Nucleotide cyclase"/>
    <property type="match status" value="1"/>
</dbReference>
<dbReference type="AlphaFoldDB" id="A0A916V1W2"/>
<dbReference type="Proteomes" id="UP000637423">
    <property type="component" value="Unassembled WGS sequence"/>
</dbReference>
<accession>A0A916V1W2</accession>
<dbReference type="PANTHER" id="PTHR44757">
    <property type="entry name" value="DIGUANYLATE CYCLASE DGCP"/>
    <property type="match status" value="1"/>
</dbReference>
<dbReference type="Pfam" id="PF00990">
    <property type="entry name" value="GGDEF"/>
    <property type="match status" value="1"/>
</dbReference>
<dbReference type="InterPro" id="IPR029787">
    <property type="entry name" value="Nucleotide_cyclase"/>
</dbReference>
<comment type="caution">
    <text evidence="2">The sequence shown here is derived from an EMBL/GenBank/DDBJ whole genome shotgun (WGS) entry which is preliminary data.</text>
</comment>
<evidence type="ECO:0000313" key="2">
    <source>
        <dbReference type="EMBL" id="GGC97616.1"/>
    </source>
</evidence>
<dbReference type="Gene3D" id="3.30.450.20">
    <property type="entry name" value="PAS domain"/>
    <property type="match status" value="2"/>
</dbReference>
<dbReference type="PROSITE" id="PS50887">
    <property type="entry name" value="GGDEF"/>
    <property type="match status" value="1"/>
</dbReference>
<dbReference type="CDD" id="cd01949">
    <property type="entry name" value="GGDEF"/>
    <property type="match status" value="1"/>
</dbReference>
<dbReference type="InterPro" id="IPR000014">
    <property type="entry name" value="PAS"/>
</dbReference>